<evidence type="ECO:0000313" key="4">
    <source>
        <dbReference type="Proteomes" id="UP000186029"/>
    </source>
</evidence>
<proteinExistence type="predicted"/>
<gene>
    <name evidence="3" type="ORF">A2Z61_01275</name>
</gene>
<keyword evidence="1" id="KW-0472">Membrane</keyword>
<name>A0A1F5EIQ1_9BACT</name>
<dbReference type="STRING" id="1797580.A2Z61_01275"/>
<dbReference type="InterPro" id="IPR051311">
    <property type="entry name" value="DedA_domain"/>
</dbReference>
<feature type="domain" description="VTT" evidence="2">
    <location>
        <begin position="25"/>
        <end position="144"/>
    </location>
</feature>
<dbReference type="PANTHER" id="PTHR42709:SF2">
    <property type="entry name" value="INNER MEMBRANE PROTEIN YOHD"/>
    <property type="match status" value="1"/>
</dbReference>
<feature type="transmembrane region" description="Helical" evidence="1">
    <location>
        <begin position="40"/>
        <end position="64"/>
    </location>
</feature>
<evidence type="ECO:0000259" key="2">
    <source>
        <dbReference type="Pfam" id="PF09335"/>
    </source>
</evidence>
<feature type="transmembrane region" description="Helical" evidence="1">
    <location>
        <begin position="162"/>
        <end position="181"/>
    </location>
</feature>
<keyword evidence="1" id="KW-1133">Transmembrane helix</keyword>
<sequence length="192" mass="22169">MFQIIPFIQSYGYIAIFVGSIFEGESIVLLGGFASHEKYLFFPFVFFFAMLGAITGDWFFFFVGKYKKNFIFKRFPSLSHIVKKPLAAIEKRPKFISFAIRFMYGFRYIVPMGIGASNVPTRQFLFWNGLGALFWAFIVTIAGYIAGDVLESLFGEIKKYEFRIIVFTVVVIAATMIILRITQMILRQKKDE</sequence>
<dbReference type="Proteomes" id="UP000186029">
    <property type="component" value="Unassembled WGS sequence"/>
</dbReference>
<protein>
    <recommendedName>
        <fullName evidence="2">VTT domain-containing protein</fullName>
    </recommendedName>
</protein>
<feature type="transmembrane region" description="Helical" evidence="1">
    <location>
        <begin position="124"/>
        <end position="147"/>
    </location>
</feature>
<evidence type="ECO:0000313" key="3">
    <source>
        <dbReference type="EMBL" id="OGD67084.1"/>
    </source>
</evidence>
<keyword evidence="1" id="KW-0812">Transmembrane</keyword>
<dbReference type="PANTHER" id="PTHR42709">
    <property type="entry name" value="ALKALINE PHOSPHATASE LIKE PROTEIN"/>
    <property type="match status" value="1"/>
</dbReference>
<evidence type="ECO:0000256" key="1">
    <source>
        <dbReference type="SAM" id="Phobius"/>
    </source>
</evidence>
<feature type="transmembrane region" description="Helical" evidence="1">
    <location>
        <begin position="12"/>
        <end position="34"/>
    </location>
</feature>
<dbReference type="EMBL" id="MFAC01000013">
    <property type="protein sequence ID" value="OGD67084.1"/>
    <property type="molecule type" value="Genomic_DNA"/>
</dbReference>
<dbReference type="Pfam" id="PF09335">
    <property type="entry name" value="VTT_dom"/>
    <property type="match status" value="1"/>
</dbReference>
<dbReference type="InterPro" id="IPR032816">
    <property type="entry name" value="VTT_dom"/>
</dbReference>
<comment type="caution">
    <text evidence="3">The sequence shown here is derived from an EMBL/GenBank/DDBJ whole genome shotgun (WGS) entry which is preliminary data.</text>
</comment>
<dbReference type="GO" id="GO:0005886">
    <property type="term" value="C:plasma membrane"/>
    <property type="evidence" value="ECO:0007669"/>
    <property type="project" value="TreeGrafter"/>
</dbReference>
<reference evidence="3 4" key="1">
    <citation type="journal article" date="2016" name="Nat. Commun.">
        <title>Thousands of microbial genomes shed light on interconnected biogeochemical processes in an aquifer system.</title>
        <authorList>
            <person name="Anantharaman K."/>
            <person name="Brown C.T."/>
            <person name="Hug L.A."/>
            <person name="Sharon I."/>
            <person name="Castelle C.J."/>
            <person name="Probst A.J."/>
            <person name="Thomas B.C."/>
            <person name="Singh A."/>
            <person name="Wilkins M.J."/>
            <person name="Karaoz U."/>
            <person name="Brodie E.L."/>
            <person name="Williams K.H."/>
            <person name="Hubbard S.S."/>
            <person name="Banfield J.F."/>
        </authorList>
    </citation>
    <scope>NUCLEOTIDE SEQUENCE [LARGE SCALE GENOMIC DNA]</scope>
</reference>
<organism evidence="3 4">
    <name type="scientific">Candidatus Campbellbacteria bacterium RIFCSPLOWO2_02_35_12</name>
    <dbReference type="NCBI Taxonomy" id="1797580"/>
    <lineage>
        <taxon>Bacteria</taxon>
        <taxon>Candidatus Campbelliibacteriota</taxon>
    </lineage>
</organism>
<accession>A0A1F5EIQ1</accession>
<dbReference type="AlphaFoldDB" id="A0A1F5EIQ1"/>